<name>A0A645IKE0_9ZZZZ</name>
<accession>A0A645IKE0</accession>
<comment type="caution">
    <text evidence="1">The sequence shown here is derived from an EMBL/GenBank/DDBJ whole genome shotgun (WGS) entry which is preliminary data.</text>
</comment>
<reference evidence="1" key="1">
    <citation type="submission" date="2019-08" db="EMBL/GenBank/DDBJ databases">
        <authorList>
            <person name="Kucharzyk K."/>
            <person name="Murdoch R.W."/>
            <person name="Higgins S."/>
            <person name="Loffler F."/>
        </authorList>
    </citation>
    <scope>NUCLEOTIDE SEQUENCE</scope>
</reference>
<proteinExistence type="predicted"/>
<evidence type="ECO:0000313" key="1">
    <source>
        <dbReference type="EMBL" id="MPN51486.1"/>
    </source>
</evidence>
<dbReference type="EMBL" id="VSSQ01116650">
    <property type="protein sequence ID" value="MPN51486.1"/>
    <property type="molecule type" value="Genomic_DNA"/>
</dbReference>
<gene>
    <name evidence="1" type="ORF">SDC9_199134</name>
</gene>
<dbReference type="AlphaFoldDB" id="A0A645IKE0"/>
<organism evidence="1">
    <name type="scientific">bioreactor metagenome</name>
    <dbReference type="NCBI Taxonomy" id="1076179"/>
    <lineage>
        <taxon>unclassified sequences</taxon>
        <taxon>metagenomes</taxon>
        <taxon>ecological metagenomes</taxon>
    </lineage>
</organism>
<sequence length="96" mass="10950">MGNADIQFDYDILCIFLKSVVAFPVGCFVRLSNGKMGVVVKNYIENNMRPKVRVIQKDKSVGEDIDLLNDHHYMNVTIIDKSDDISQIIFRKSKLA</sequence>
<protein>
    <submittedName>
        <fullName evidence="1">Uncharacterized protein</fullName>
    </submittedName>
</protein>